<feature type="compositionally biased region" description="Polar residues" evidence="2">
    <location>
        <begin position="271"/>
        <end position="284"/>
    </location>
</feature>
<proteinExistence type="predicted"/>
<gene>
    <name evidence="3" type="ORF">LECACI_7A002152</name>
</gene>
<reference evidence="3" key="1">
    <citation type="submission" date="2023-11" db="EMBL/GenBank/DDBJ databases">
        <authorList>
            <person name="Alioto T."/>
            <person name="Alioto T."/>
            <person name="Gomez Garrido J."/>
        </authorList>
    </citation>
    <scope>NUCLEOTIDE SEQUENCE</scope>
</reference>
<feature type="region of interest" description="Disordered" evidence="2">
    <location>
        <begin position="71"/>
        <end position="115"/>
    </location>
</feature>
<evidence type="ECO:0000313" key="3">
    <source>
        <dbReference type="EMBL" id="CAK3881455.1"/>
    </source>
</evidence>
<protein>
    <submittedName>
        <fullName evidence="3">Uncharacterized protein</fullName>
    </submittedName>
</protein>
<accession>A0AAI9E8L9</accession>
<organism evidence="3 4">
    <name type="scientific">Lecanosticta acicola</name>
    <dbReference type="NCBI Taxonomy" id="111012"/>
    <lineage>
        <taxon>Eukaryota</taxon>
        <taxon>Fungi</taxon>
        <taxon>Dikarya</taxon>
        <taxon>Ascomycota</taxon>
        <taxon>Pezizomycotina</taxon>
        <taxon>Dothideomycetes</taxon>
        <taxon>Dothideomycetidae</taxon>
        <taxon>Mycosphaerellales</taxon>
        <taxon>Mycosphaerellaceae</taxon>
        <taxon>Lecanosticta</taxon>
    </lineage>
</organism>
<feature type="compositionally biased region" description="Low complexity" evidence="2">
    <location>
        <begin position="154"/>
        <end position="166"/>
    </location>
</feature>
<dbReference type="EMBL" id="CAVMBE010000009">
    <property type="protein sequence ID" value="CAK3881455.1"/>
    <property type="molecule type" value="Genomic_DNA"/>
</dbReference>
<comment type="caution">
    <text evidence="3">The sequence shown here is derived from an EMBL/GenBank/DDBJ whole genome shotgun (WGS) entry which is preliminary data.</text>
</comment>
<feature type="region of interest" description="Disordered" evidence="2">
    <location>
        <begin position="1"/>
        <end position="26"/>
    </location>
</feature>
<keyword evidence="4" id="KW-1185">Reference proteome</keyword>
<feature type="compositionally biased region" description="Acidic residues" evidence="2">
    <location>
        <begin position="144"/>
        <end position="153"/>
    </location>
</feature>
<feature type="compositionally biased region" description="Basic and acidic residues" evidence="2">
    <location>
        <begin position="238"/>
        <end position="256"/>
    </location>
</feature>
<feature type="region of interest" description="Disordered" evidence="2">
    <location>
        <begin position="144"/>
        <end position="187"/>
    </location>
</feature>
<name>A0AAI9E8L9_9PEZI</name>
<feature type="compositionally biased region" description="Acidic residues" evidence="2">
    <location>
        <begin position="412"/>
        <end position="433"/>
    </location>
</feature>
<dbReference type="AlphaFoldDB" id="A0AAI9E8L9"/>
<evidence type="ECO:0000256" key="1">
    <source>
        <dbReference type="SAM" id="Coils"/>
    </source>
</evidence>
<evidence type="ECO:0000256" key="2">
    <source>
        <dbReference type="SAM" id="MobiDB-lite"/>
    </source>
</evidence>
<feature type="coiled-coil region" evidence="1">
    <location>
        <begin position="33"/>
        <end position="71"/>
    </location>
</feature>
<feature type="compositionally biased region" description="Basic and acidic residues" evidence="2">
    <location>
        <begin position="1"/>
        <end position="11"/>
    </location>
</feature>
<keyword evidence="1" id="KW-0175">Coiled coil</keyword>
<feature type="compositionally biased region" description="Basic and acidic residues" evidence="2">
    <location>
        <begin position="71"/>
        <end position="102"/>
    </location>
</feature>
<feature type="region of interest" description="Disordered" evidence="2">
    <location>
        <begin position="209"/>
        <end position="502"/>
    </location>
</feature>
<sequence length="566" mass="61886">MADRPGREGSTRRPSFRRALADHAESGLPSEYLDELEQKRKQLDESIHKYIAAKEREYKTWERDLRQQYRLAQEKEGARPPREGAAETETGRHDTDGGESSRIHVAGKQQQQQQQSVVDTLLAAGLRRDQIGQPVAVAVALVDDNDNDNDTDTDNANAKAKASANDHPPTLETRSVAGLTAGRRGASVERDKELVGVFMPAFLPALDDKARHPISDRSSSDTSSSQRTRTSSAPPQRTPDRTQDIPDDRDIRRADSEPVVGAKLRRPTELQLVQRNSSSASSQEGRLMSAMKSPTHPQRSKRKRVSLAVGDFIVAPSDNVPLEMGSNNSTPSHSRTRSPAPDRAEPPLTLSVERTRTDPASLPPPLLEPASSSIPNDKAIEQIRTASATRVLSPAVQSIPPPTTSPPRLDPDGDLFDLDEDDGPPIPAADDDLFGSGDEMAGRVHRDPAAALYNELDDPNHGLIQESDEPDDHAEHVEFVPGSAVASQQPTNPGFRRPSATFDPVYRGANYQSAEQNAVVNDIYGSSYTRPNKGSFTAGSLGESFMAQNAERMRERVTREQPQVRS</sequence>
<dbReference type="Proteomes" id="UP001296104">
    <property type="component" value="Unassembled WGS sequence"/>
</dbReference>
<feature type="compositionally biased region" description="Low complexity" evidence="2">
    <location>
        <begin position="220"/>
        <end position="232"/>
    </location>
</feature>
<evidence type="ECO:0000313" key="4">
    <source>
        <dbReference type="Proteomes" id="UP001296104"/>
    </source>
</evidence>
<feature type="compositionally biased region" description="Basic and acidic residues" evidence="2">
    <location>
        <begin position="209"/>
        <end position="219"/>
    </location>
</feature>